<dbReference type="Pfam" id="PF18598">
    <property type="entry name" value="TetR_C_36"/>
    <property type="match status" value="1"/>
</dbReference>
<keyword evidence="3" id="KW-1185">Reference proteome</keyword>
<evidence type="ECO:0000259" key="1">
    <source>
        <dbReference type="Pfam" id="PF18598"/>
    </source>
</evidence>
<dbReference type="Proteomes" id="UP000763557">
    <property type="component" value="Unassembled WGS sequence"/>
</dbReference>
<proteinExistence type="predicted"/>
<comment type="caution">
    <text evidence="2">The sequence shown here is derived from an EMBL/GenBank/DDBJ whole genome shotgun (WGS) entry which is preliminary data.</text>
</comment>
<organism evidence="2 3">
    <name type="scientific">Kibdelosporangium persicum</name>
    <dbReference type="NCBI Taxonomy" id="2698649"/>
    <lineage>
        <taxon>Bacteria</taxon>
        <taxon>Bacillati</taxon>
        <taxon>Actinomycetota</taxon>
        <taxon>Actinomycetes</taxon>
        <taxon>Pseudonocardiales</taxon>
        <taxon>Pseudonocardiaceae</taxon>
        <taxon>Kibdelosporangium</taxon>
    </lineage>
</organism>
<name>A0ABX2FJ27_9PSEU</name>
<feature type="domain" description="QsdR TetR regulatory C-terminal" evidence="1">
    <location>
        <begin position="79"/>
        <end position="189"/>
    </location>
</feature>
<dbReference type="EMBL" id="JAAATY010000044">
    <property type="protein sequence ID" value="NRN70771.1"/>
    <property type="molecule type" value="Genomic_DNA"/>
</dbReference>
<accession>A0ABX2FJ27</accession>
<dbReference type="RefSeq" id="WP_173141914.1">
    <property type="nucleotide sequence ID" value="NZ_CBCSGW010000062.1"/>
</dbReference>
<reference evidence="2 3" key="1">
    <citation type="submission" date="2020-01" db="EMBL/GenBank/DDBJ databases">
        <title>Kibdelosporangium persica a novel Actinomycetes from a hot desert in Iran.</title>
        <authorList>
            <person name="Safaei N."/>
            <person name="Zaburannyi N."/>
            <person name="Mueller R."/>
            <person name="Wink J."/>
        </authorList>
    </citation>
    <scope>NUCLEOTIDE SEQUENCE [LARGE SCALE GENOMIC DNA]</scope>
    <source>
        <strain evidence="2 3">4NS15</strain>
    </source>
</reference>
<sequence length="196" mass="21452">MSDSAGVRRVVTRDQVVRGGCRFFLRHGMVDMDGLALTLAISRATLYRVVHSRDGLLGDVLWLLAERTLSRARKQRRRSGVDGVLEVTWRFVEQLRMAAAFRTFLRSEPETAARVLFNASAGVHPRAVSAQREILVEAGGAAESWSAATLDQVAFLYVRIVESALYAELFGGVAIEPELAERAARAVLTHGATAVS</sequence>
<dbReference type="InterPro" id="IPR041485">
    <property type="entry name" value="TetR_C_36"/>
</dbReference>
<evidence type="ECO:0000313" key="2">
    <source>
        <dbReference type="EMBL" id="NRN70771.1"/>
    </source>
</evidence>
<gene>
    <name evidence="2" type="ORF">GC106_80440</name>
</gene>
<dbReference type="InterPro" id="IPR009057">
    <property type="entry name" value="Homeodomain-like_sf"/>
</dbReference>
<dbReference type="SUPFAM" id="SSF46689">
    <property type="entry name" value="Homeodomain-like"/>
    <property type="match status" value="1"/>
</dbReference>
<evidence type="ECO:0000313" key="3">
    <source>
        <dbReference type="Proteomes" id="UP000763557"/>
    </source>
</evidence>
<protein>
    <submittedName>
        <fullName evidence="2">TetR family transcriptional regulator</fullName>
    </submittedName>
</protein>